<dbReference type="SUPFAM" id="SSF51695">
    <property type="entry name" value="PLC-like phosphodiesterases"/>
    <property type="match status" value="1"/>
</dbReference>
<organism evidence="6 7">
    <name type="scientific">Papaver somniferum</name>
    <name type="common">Opium poppy</name>
    <dbReference type="NCBI Taxonomy" id="3469"/>
    <lineage>
        <taxon>Eukaryota</taxon>
        <taxon>Viridiplantae</taxon>
        <taxon>Streptophyta</taxon>
        <taxon>Embryophyta</taxon>
        <taxon>Tracheophyta</taxon>
        <taxon>Spermatophyta</taxon>
        <taxon>Magnoliopsida</taxon>
        <taxon>Ranunculales</taxon>
        <taxon>Papaveraceae</taxon>
        <taxon>Papaveroideae</taxon>
        <taxon>Papaver</taxon>
    </lineage>
</organism>
<evidence type="ECO:0000256" key="2">
    <source>
        <dbReference type="ARBA" id="ARBA00022798"/>
    </source>
</evidence>
<dbReference type="PROSITE" id="PS51704">
    <property type="entry name" value="GP_PDE"/>
    <property type="match status" value="1"/>
</dbReference>
<evidence type="ECO:0000256" key="4">
    <source>
        <dbReference type="ARBA" id="ARBA00047512"/>
    </source>
</evidence>
<dbReference type="InterPro" id="IPR017946">
    <property type="entry name" value="PLC-like_Pdiesterase_TIM-brl"/>
</dbReference>
<dbReference type="GO" id="GO:0008889">
    <property type="term" value="F:glycerophosphodiester phosphodiesterase activity"/>
    <property type="evidence" value="ECO:0007669"/>
    <property type="project" value="UniProtKB-EC"/>
</dbReference>
<name>A0A4Y7I7L9_PAPSO</name>
<evidence type="ECO:0000313" key="6">
    <source>
        <dbReference type="EMBL" id="RZC44937.1"/>
    </source>
</evidence>
<sequence length="208" mass="23128">MPVSNCQVEKVGAGTHTRTINSSSSSDERMKSVKENSILSFNKAADYVVDYVEFDVQVTKDNVPVIFHDDEIITGKENSGGTETYTDIRRNSLDEVVKLCLENGLQGIVSDVRGLLRNQEAVSRIKEALFSILTYGELNNVREAVNVQYLMGVEGVLVEFVGEISEVVSDLIKPVKEEEERIIFTQSPSHTEPTMLAKLASVRLLRSM</sequence>
<reference evidence="6 7" key="1">
    <citation type="journal article" date="2018" name="Science">
        <title>The opium poppy genome and morphinan production.</title>
        <authorList>
            <person name="Guo L."/>
            <person name="Winzer T."/>
            <person name="Yang X."/>
            <person name="Li Y."/>
            <person name="Ning Z."/>
            <person name="He Z."/>
            <person name="Teodor R."/>
            <person name="Lu Y."/>
            <person name="Bowser T.A."/>
            <person name="Graham I.A."/>
            <person name="Ye K."/>
        </authorList>
    </citation>
    <scope>NUCLEOTIDE SEQUENCE [LARGE SCALE GENOMIC DNA]</scope>
    <source>
        <strain evidence="7">cv. HN1</strain>
        <tissue evidence="6">Leaves</tissue>
    </source>
</reference>
<dbReference type="GO" id="GO:0046475">
    <property type="term" value="P:glycerophospholipid catabolic process"/>
    <property type="evidence" value="ECO:0007669"/>
    <property type="project" value="TreeGrafter"/>
</dbReference>
<evidence type="ECO:0000256" key="1">
    <source>
        <dbReference type="ARBA" id="ARBA00012247"/>
    </source>
</evidence>
<dbReference type="EMBL" id="CM010715">
    <property type="protein sequence ID" value="RZC44937.1"/>
    <property type="molecule type" value="Genomic_DNA"/>
</dbReference>
<protein>
    <recommendedName>
        <fullName evidence="1">glycerophosphodiester phosphodiesterase</fullName>
        <ecNumber evidence="1">3.1.4.46</ecNumber>
    </recommendedName>
</protein>
<evidence type="ECO:0000259" key="5">
    <source>
        <dbReference type="PROSITE" id="PS51704"/>
    </source>
</evidence>
<dbReference type="EC" id="3.1.4.46" evidence="1"/>
<dbReference type="InterPro" id="IPR051578">
    <property type="entry name" value="GDPD"/>
</dbReference>
<keyword evidence="2" id="KW-0319">Glycerol metabolism</keyword>
<dbReference type="AlphaFoldDB" id="A0A4Y7I7L9"/>
<keyword evidence="7" id="KW-1185">Reference proteome</keyword>
<keyword evidence="3" id="KW-0378">Hydrolase</keyword>
<dbReference type="Gene3D" id="3.20.20.190">
    <property type="entry name" value="Phosphatidylinositol (PI) phosphodiesterase"/>
    <property type="match status" value="1"/>
</dbReference>
<proteinExistence type="predicted"/>
<dbReference type="Gramene" id="RZC44937">
    <property type="protein sequence ID" value="RZC44937"/>
    <property type="gene ID" value="C5167_037886"/>
</dbReference>
<gene>
    <name evidence="6" type="ORF">C5167_037886</name>
</gene>
<accession>A0A4Y7I7L9</accession>
<dbReference type="PANTHER" id="PTHR22958:SF1">
    <property type="entry name" value="GLYCEROPHOSPHOCHOLINE PHOSPHODIESTERASE GPCPD1"/>
    <property type="match status" value="1"/>
</dbReference>
<dbReference type="Pfam" id="PF03009">
    <property type="entry name" value="GDPD"/>
    <property type="match status" value="1"/>
</dbReference>
<feature type="domain" description="GP-PDE" evidence="5">
    <location>
        <begin position="17"/>
        <end position="208"/>
    </location>
</feature>
<dbReference type="InterPro" id="IPR030395">
    <property type="entry name" value="GP_PDE_dom"/>
</dbReference>
<dbReference type="Proteomes" id="UP000316621">
    <property type="component" value="Chromosome 1"/>
</dbReference>
<dbReference type="GO" id="GO:0006071">
    <property type="term" value="P:glycerol metabolic process"/>
    <property type="evidence" value="ECO:0007669"/>
    <property type="project" value="UniProtKB-KW"/>
</dbReference>
<dbReference type="STRING" id="3469.A0A4Y7I7L9"/>
<comment type="catalytic activity">
    <reaction evidence="4">
        <text>a sn-glycero-3-phosphodiester + H2O = an alcohol + sn-glycerol 3-phosphate + H(+)</text>
        <dbReference type="Rhea" id="RHEA:12969"/>
        <dbReference type="ChEBI" id="CHEBI:15377"/>
        <dbReference type="ChEBI" id="CHEBI:15378"/>
        <dbReference type="ChEBI" id="CHEBI:30879"/>
        <dbReference type="ChEBI" id="CHEBI:57597"/>
        <dbReference type="ChEBI" id="CHEBI:83408"/>
        <dbReference type="EC" id="3.1.4.46"/>
    </reaction>
</comment>
<dbReference type="PANTHER" id="PTHR22958">
    <property type="entry name" value="GLYCEROPHOSPHORYL DIESTER PHOSPHODIESTERASE"/>
    <property type="match status" value="1"/>
</dbReference>
<evidence type="ECO:0000256" key="3">
    <source>
        <dbReference type="ARBA" id="ARBA00022801"/>
    </source>
</evidence>
<evidence type="ECO:0000313" key="7">
    <source>
        <dbReference type="Proteomes" id="UP000316621"/>
    </source>
</evidence>